<keyword evidence="4" id="KW-0614">Plasmid</keyword>
<evidence type="ECO:0000313" key="3">
    <source>
        <dbReference type="EMBL" id="QXV91486.1"/>
    </source>
</evidence>
<evidence type="ECO:0000313" key="1">
    <source>
        <dbReference type="EMBL" id="QXV89608.1"/>
    </source>
</evidence>
<dbReference type="EMBL" id="MW911671">
    <property type="protein sequence ID" value="QXV91954.1"/>
    <property type="molecule type" value="Genomic_DNA"/>
</dbReference>
<sequence>MHTHIFFPFFEWYSADIICFVVKKLLFASRVLACDKNKQTNHTNCEEERLQLAPEIIHCLRFV</sequence>
<name>A0A8F7KUJ0_KLEPN</name>
<dbReference type="EMBL" id="MW911666">
    <property type="protein sequence ID" value="QXV89608.1"/>
    <property type="molecule type" value="Genomic_DNA"/>
</dbReference>
<evidence type="ECO:0000313" key="2">
    <source>
        <dbReference type="EMBL" id="QXV90492.1"/>
    </source>
</evidence>
<accession>A0A8F7KUJ0</accession>
<protein>
    <submittedName>
        <fullName evidence="4">Uncharacterized protein</fullName>
    </submittedName>
</protein>
<geneLocation type="plasmid" evidence="2">
    <name>phvKpST874_NDM-1_2471</name>
</geneLocation>
<organism evidence="4">
    <name type="scientific">Klebsiella pneumoniae subsp. pneumoniae</name>
    <dbReference type="NCBI Taxonomy" id="72407"/>
    <lineage>
        <taxon>Bacteria</taxon>
        <taxon>Pseudomonadati</taxon>
        <taxon>Pseudomonadota</taxon>
        <taxon>Gammaproteobacteria</taxon>
        <taxon>Enterobacterales</taxon>
        <taxon>Enterobacteriaceae</taxon>
        <taxon>Klebsiella/Raoultella group</taxon>
        <taxon>Klebsiella</taxon>
        <taxon>Klebsiella pneumoniae complex</taxon>
    </lineage>
</organism>
<evidence type="ECO:0000313" key="4">
    <source>
        <dbReference type="EMBL" id="QXV91954.1"/>
    </source>
</evidence>
<geneLocation type="plasmid" evidence="3">
    <name>phvKpST395_NDM-1_2512</name>
</geneLocation>
<proteinExistence type="predicted"/>
<dbReference type="EMBL" id="MW911668">
    <property type="protein sequence ID" value="QXV90492.1"/>
    <property type="molecule type" value="Genomic_DNA"/>
</dbReference>
<geneLocation type="plasmid" evidence="1">
    <name>phvKpST395_NDM-1_1971</name>
</geneLocation>
<dbReference type="AlphaFoldDB" id="A0A8F7KUJ0"/>
<dbReference type="EMBL" id="MW911670">
    <property type="protein sequence ID" value="QXV91486.1"/>
    <property type="molecule type" value="Genomic_DNA"/>
</dbReference>
<reference evidence="4" key="1">
    <citation type="journal article" date="2021" name="Antibiotics">
        <title>Emergence of Hybrid Resistance and Virulence Plasmids Harboring New Delhi Metallo-beta-Lactamase in Klebsiella pneumoniae in Russia.</title>
        <authorList>
            <person name="Starkova P."/>
            <person name="Lazareva I."/>
            <person name="Avdeeva A."/>
            <person name="Sulian O."/>
            <person name="Likholetova D."/>
            <person name="Ageevets V."/>
            <person name="Lebedeva M."/>
            <person name="Gostev V."/>
            <person name="Sopova J."/>
            <person name="Sidorenko S."/>
        </authorList>
    </citation>
    <scope>NUCLEOTIDE SEQUENCE</scope>
    <source>
        <plasmid evidence="4">phvKpST147_NDM-1_2566</plasmid>
        <plasmid evidence="1">phvKpST395_NDM-1_1971</plasmid>
        <plasmid evidence="3">phvKpST395_NDM-1_2512</plasmid>
        <plasmid evidence="2">phvKpST874_NDM-1_2471</plasmid>
    </source>
</reference>
<geneLocation type="plasmid" evidence="4">
    <name>phvKpST147_NDM-1_2566</name>
</geneLocation>